<sequence>MNIRALLPALSSVFRPSLLVPHLIFSNFAQIPPNISEALGRKFRQDAGLWPPIRAILLDRDNSITVPGGLELYPPYNEKWVQLKGNSAKIFILSNTAGALDEHCNGQMGAWTIWIHEGISRDYNKMLRYFKISPPKPGQKRQEKDRQTENLSADKTHS</sequence>
<accession>A0A899FSW2</accession>
<keyword evidence="3" id="KW-1185">Reference proteome</keyword>
<evidence type="ECO:0000313" key="2">
    <source>
        <dbReference type="EMBL" id="QSL64851.1"/>
    </source>
</evidence>
<organism evidence="2 3">
    <name type="scientific">Pneumocystis wakefieldiae</name>
    <dbReference type="NCBI Taxonomy" id="38082"/>
    <lineage>
        <taxon>Eukaryota</taxon>
        <taxon>Fungi</taxon>
        <taxon>Dikarya</taxon>
        <taxon>Ascomycota</taxon>
        <taxon>Taphrinomycotina</taxon>
        <taxon>Pneumocystomycetes</taxon>
        <taxon>Pneumocystaceae</taxon>
        <taxon>Pneumocystis</taxon>
    </lineage>
</organism>
<reference evidence="2" key="1">
    <citation type="submission" date="2020-06" db="EMBL/GenBank/DDBJ databases">
        <title>Genomes of multiple members of Pneumocystis genus reveal paths to human pathogen Pneumocystis jirovecii.</title>
        <authorList>
            <person name="Cisse O.H."/>
            <person name="Ma L."/>
            <person name="Dekker J."/>
            <person name="Khil P."/>
            <person name="Jo J."/>
            <person name="Brenchley J."/>
            <person name="Blair R."/>
            <person name="Pahar B."/>
            <person name="Chabe M."/>
            <person name="Van Rompay K.A."/>
            <person name="Keesler R."/>
            <person name="Sukura A."/>
            <person name="Hirsch V."/>
            <person name="Kutty G."/>
            <person name="Liu Y."/>
            <person name="Peng L."/>
            <person name="Chen J."/>
            <person name="Song J."/>
            <person name="Weissenbacher-Lang C."/>
            <person name="Xu J."/>
            <person name="Upham N.S."/>
            <person name="Stajich J.E."/>
            <person name="Cuomo C.A."/>
            <person name="Cushion M.T."/>
            <person name="Kovacs J.A."/>
        </authorList>
    </citation>
    <scope>NUCLEOTIDE SEQUENCE</scope>
    <source>
        <strain evidence="2">2A</strain>
    </source>
</reference>
<feature type="region of interest" description="Disordered" evidence="1">
    <location>
        <begin position="134"/>
        <end position="158"/>
    </location>
</feature>
<proteinExistence type="predicted"/>
<dbReference type="GO" id="GO:0008962">
    <property type="term" value="F:phosphatidylglycerophosphatase activity"/>
    <property type="evidence" value="ECO:0007669"/>
    <property type="project" value="InterPro"/>
</dbReference>
<evidence type="ECO:0000313" key="3">
    <source>
        <dbReference type="Proteomes" id="UP000663699"/>
    </source>
</evidence>
<feature type="compositionally biased region" description="Basic and acidic residues" evidence="1">
    <location>
        <begin position="140"/>
        <end position="158"/>
    </location>
</feature>
<dbReference type="Pfam" id="PF09419">
    <property type="entry name" value="PGP_phosphatase"/>
    <property type="match status" value="1"/>
</dbReference>
<dbReference type="InterPro" id="IPR027706">
    <property type="entry name" value="PGP_Pase"/>
</dbReference>
<evidence type="ECO:0008006" key="4">
    <source>
        <dbReference type="Google" id="ProtNLM"/>
    </source>
</evidence>
<dbReference type="EMBL" id="CP054535">
    <property type="protein sequence ID" value="QSL64851.1"/>
    <property type="molecule type" value="Genomic_DNA"/>
</dbReference>
<evidence type="ECO:0000256" key="1">
    <source>
        <dbReference type="SAM" id="MobiDB-lite"/>
    </source>
</evidence>
<dbReference type="OrthoDB" id="198652at2759"/>
<protein>
    <recommendedName>
        <fullName evidence="4">HAD phosphatase, family IIIA</fullName>
    </recommendedName>
</protein>
<dbReference type="AlphaFoldDB" id="A0A899FSW2"/>
<gene>
    <name evidence="2" type="ORF">MERGE_002155</name>
</gene>
<dbReference type="Proteomes" id="UP000663699">
    <property type="component" value="Chromosome 4"/>
</dbReference>
<name>A0A899FSW2_9ASCO</name>